<dbReference type="Proteomes" id="UP000076882">
    <property type="component" value="Unassembled WGS sequence"/>
</dbReference>
<dbReference type="AlphaFoldDB" id="A0A165RM33"/>
<organism evidence="2 3">
    <name type="scientific">Lactiplantibacillus plantarum</name>
    <name type="common">Lactobacillus plantarum</name>
    <dbReference type="NCBI Taxonomy" id="1590"/>
    <lineage>
        <taxon>Bacteria</taxon>
        <taxon>Bacillati</taxon>
        <taxon>Bacillota</taxon>
        <taxon>Bacilli</taxon>
        <taxon>Lactobacillales</taxon>
        <taxon>Lactobacillaceae</taxon>
        <taxon>Lactiplantibacillus</taxon>
    </lineage>
</organism>
<dbReference type="EMBL" id="LUXM01000029">
    <property type="protein sequence ID" value="KZU94697.1"/>
    <property type="molecule type" value="Genomic_DNA"/>
</dbReference>
<proteinExistence type="predicted"/>
<protein>
    <submittedName>
        <fullName evidence="2">Uncharacterized protein</fullName>
    </submittedName>
</protein>
<gene>
    <name evidence="2" type="ORF">Lp19_1845</name>
</gene>
<comment type="caution">
    <text evidence="2">The sequence shown here is derived from an EMBL/GenBank/DDBJ whole genome shotgun (WGS) entry which is preliminary data.</text>
</comment>
<keyword evidence="1" id="KW-0472">Membrane</keyword>
<evidence type="ECO:0000313" key="2">
    <source>
        <dbReference type="EMBL" id="KZU94697.1"/>
    </source>
</evidence>
<name>A0A165RM33_LACPN</name>
<evidence type="ECO:0000313" key="3">
    <source>
        <dbReference type="Proteomes" id="UP000076882"/>
    </source>
</evidence>
<reference evidence="2 3" key="1">
    <citation type="submission" date="2016-03" db="EMBL/GenBank/DDBJ databases">
        <title>Comparative genomics of 54 Lactobacillus plantarum strains reveals genomic uncoupling from niche constraints.</title>
        <authorList>
            <person name="Martino M.E."/>
        </authorList>
    </citation>
    <scope>NUCLEOTIDE SEQUENCE [LARGE SCALE GENOMIC DNA]</scope>
    <source>
        <strain evidence="2 3">19.1</strain>
    </source>
</reference>
<evidence type="ECO:0000256" key="1">
    <source>
        <dbReference type="SAM" id="Phobius"/>
    </source>
</evidence>
<accession>A0A165RM33</accession>
<keyword evidence="1" id="KW-1133">Transmembrane helix</keyword>
<keyword evidence="1" id="KW-0812">Transmembrane</keyword>
<sequence length="37" mass="4344">MFAPSKLVGIHLPLSFLPVYHLLLAKHRNHGRYQLLY</sequence>
<feature type="transmembrane region" description="Helical" evidence="1">
    <location>
        <begin position="6"/>
        <end position="25"/>
    </location>
</feature>